<comment type="caution">
    <text evidence="1">The sequence shown here is derived from an EMBL/GenBank/DDBJ whole genome shotgun (WGS) entry which is preliminary data.</text>
</comment>
<name>A0ABD3N990_9STRA</name>
<organism evidence="1 2">
    <name type="scientific">Cyclotella atomus</name>
    <dbReference type="NCBI Taxonomy" id="382360"/>
    <lineage>
        <taxon>Eukaryota</taxon>
        <taxon>Sar</taxon>
        <taxon>Stramenopiles</taxon>
        <taxon>Ochrophyta</taxon>
        <taxon>Bacillariophyta</taxon>
        <taxon>Coscinodiscophyceae</taxon>
        <taxon>Thalassiosirophycidae</taxon>
        <taxon>Stephanodiscales</taxon>
        <taxon>Stephanodiscaceae</taxon>
        <taxon>Cyclotella</taxon>
    </lineage>
</organism>
<sequence>MITAVRIASSRAVRSAVVPRAVGATRSLAIGDSLASKEKVEEDRYIRAREAQIADSRIAESKARKAAADLAAADKARFAAKSAAMENIANMLARTGDVVSEAGLANLAKFIVCK</sequence>
<protein>
    <submittedName>
        <fullName evidence="1">Uncharacterized protein</fullName>
    </submittedName>
</protein>
<dbReference type="AlphaFoldDB" id="A0ABD3N990"/>
<dbReference type="EMBL" id="JALLPJ020001265">
    <property type="protein sequence ID" value="KAL3772517.1"/>
    <property type="molecule type" value="Genomic_DNA"/>
</dbReference>
<accession>A0ABD3N990</accession>
<gene>
    <name evidence="1" type="ORF">ACHAWO_002519</name>
</gene>
<evidence type="ECO:0000313" key="2">
    <source>
        <dbReference type="Proteomes" id="UP001530400"/>
    </source>
</evidence>
<keyword evidence="2" id="KW-1185">Reference proteome</keyword>
<proteinExistence type="predicted"/>
<evidence type="ECO:0000313" key="1">
    <source>
        <dbReference type="EMBL" id="KAL3772517.1"/>
    </source>
</evidence>
<dbReference type="Proteomes" id="UP001530400">
    <property type="component" value="Unassembled WGS sequence"/>
</dbReference>
<reference evidence="1 2" key="1">
    <citation type="submission" date="2024-10" db="EMBL/GenBank/DDBJ databases">
        <title>Updated reference genomes for cyclostephanoid diatoms.</title>
        <authorList>
            <person name="Roberts W.R."/>
            <person name="Alverson A.J."/>
        </authorList>
    </citation>
    <scope>NUCLEOTIDE SEQUENCE [LARGE SCALE GENOMIC DNA]</scope>
    <source>
        <strain evidence="1 2">AJA010-31</strain>
    </source>
</reference>